<evidence type="ECO:0000313" key="3">
    <source>
        <dbReference type="Proteomes" id="UP000077202"/>
    </source>
</evidence>
<comment type="caution">
    <text evidence="2">The sequence shown here is derived from an EMBL/GenBank/DDBJ whole genome shotgun (WGS) entry which is preliminary data.</text>
</comment>
<accession>A0A176W9E6</accession>
<evidence type="ECO:0000256" key="1">
    <source>
        <dbReference type="SAM" id="MobiDB-lite"/>
    </source>
</evidence>
<dbReference type="AlphaFoldDB" id="A0A176W9E6"/>
<sequence length="121" mass="12848">MGDVNLAQPHSPSALDILAGSSEATVAAEDANISQPRSRQSPTNSVATEILNSEDDEEGGSTESVSGSESTEEEEQEVVGTPTAALCEQMYKALDKTKDEKLEDFAKAKAKLAEELDFEQA</sequence>
<keyword evidence="3" id="KW-1185">Reference proteome</keyword>
<protein>
    <submittedName>
        <fullName evidence="2">Uncharacterized protein</fullName>
    </submittedName>
</protein>
<name>A0A176W9E6_MARPO</name>
<feature type="region of interest" description="Disordered" evidence="1">
    <location>
        <begin position="1"/>
        <end position="83"/>
    </location>
</feature>
<gene>
    <name evidence="2" type="ORF">AXG93_2789s1010</name>
</gene>
<dbReference type="Proteomes" id="UP000077202">
    <property type="component" value="Unassembled WGS sequence"/>
</dbReference>
<organism evidence="2 3">
    <name type="scientific">Marchantia polymorpha subsp. ruderalis</name>
    <dbReference type="NCBI Taxonomy" id="1480154"/>
    <lineage>
        <taxon>Eukaryota</taxon>
        <taxon>Viridiplantae</taxon>
        <taxon>Streptophyta</taxon>
        <taxon>Embryophyta</taxon>
        <taxon>Marchantiophyta</taxon>
        <taxon>Marchantiopsida</taxon>
        <taxon>Marchantiidae</taxon>
        <taxon>Marchantiales</taxon>
        <taxon>Marchantiaceae</taxon>
        <taxon>Marchantia</taxon>
    </lineage>
</organism>
<reference evidence="2" key="1">
    <citation type="submission" date="2016-03" db="EMBL/GenBank/DDBJ databases">
        <title>Mechanisms controlling the formation of the plant cell surface in tip-growing cells are functionally conserved among land plants.</title>
        <authorList>
            <person name="Honkanen S."/>
            <person name="Jones V.A."/>
            <person name="Morieri G."/>
            <person name="Champion C."/>
            <person name="Hetherington A.J."/>
            <person name="Kelly S."/>
            <person name="Saint-Marcoux D."/>
            <person name="Proust H."/>
            <person name="Prescott H."/>
            <person name="Dolan L."/>
        </authorList>
    </citation>
    <scope>NUCLEOTIDE SEQUENCE [LARGE SCALE GENOMIC DNA]</scope>
    <source>
        <tissue evidence="2">Whole gametophyte</tissue>
    </source>
</reference>
<feature type="compositionally biased region" description="Polar residues" evidence="1">
    <location>
        <begin position="32"/>
        <end position="51"/>
    </location>
</feature>
<proteinExistence type="predicted"/>
<dbReference type="EMBL" id="LVLJ01001507">
    <property type="protein sequence ID" value="OAE29191.1"/>
    <property type="molecule type" value="Genomic_DNA"/>
</dbReference>
<evidence type="ECO:0000313" key="2">
    <source>
        <dbReference type="EMBL" id="OAE29191.1"/>
    </source>
</evidence>